<evidence type="ECO:0000313" key="2">
    <source>
        <dbReference type="Proteomes" id="UP001309876"/>
    </source>
</evidence>
<organism evidence="1 2">
    <name type="scientific">Lithohypha guttulata</name>
    <dbReference type="NCBI Taxonomy" id="1690604"/>
    <lineage>
        <taxon>Eukaryota</taxon>
        <taxon>Fungi</taxon>
        <taxon>Dikarya</taxon>
        <taxon>Ascomycota</taxon>
        <taxon>Pezizomycotina</taxon>
        <taxon>Eurotiomycetes</taxon>
        <taxon>Chaetothyriomycetidae</taxon>
        <taxon>Chaetothyriales</taxon>
        <taxon>Trichomeriaceae</taxon>
        <taxon>Lithohypha</taxon>
    </lineage>
</organism>
<reference evidence="1 2" key="1">
    <citation type="submission" date="2023-08" db="EMBL/GenBank/DDBJ databases">
        <title>Black Yeasts Isolated from many extreme environments.</title>
        <authorList>
            <person name="Coleine C."/>
            <person name="Stajich J.E."/>
            <person name="Selbmann L."/>
        </authorList>
    </citation>
    <scope>NUCLEOTIDE SEQUENCE [LARGE SCALE GENOMIC DNA]</scope>
    <source>
        <strain evidence="1 2">CCFEE 5910</strain>
    </source>
</reference>
<accession>A0AAN7YCY8</accession>
<name>A0AAN7YCY8_9EURO</name>
<keyword evidence="2" id="KW-1185">Reference proteome</keyword>
<proteinExistence type="predicted"/>
<sequence>MDECAAPDPAFASEMGYSILILDSVDQLDDEDEEAINCVSATSLWAFVKTIVRQPNIRVVISYWIRPNWVYPKFDVYELGPLDTHASLEVGLHWLGSHGHSIDLSGREQREILEACVQLALGNSLAIQAMMYMYMKSGRDLKQFYTGVLIGDITLDLPGFTQLVGPNALTRLDKGFSNAWQQGLEVVVESSHLVYGIFWRVMPQDIVPFRLFLLKAVRRSKLFLRDRYVFGTMSTWPEEF</sequence>
<comment type="caution">
    <text evidence="1">The sequence shown here is derived from an EMBL/GenBank/DDBJ whole genome shotgun (WGS) entry which is preliminary data.</text>
</comment>
<dbReference type="Proteomes" id="UP001309876">
    <property type="component" value="Unassembled WGS sequence"/>
</dbReference>
<evidence type="ECO:0000313" key="1">
    <source>
        <dbReference type="EMBL" id="KAK5081013.1"/>
    </source>
</evidence>
<dbReference type="EMBL" id="JAVRRJ010000011">
    <property type="protein sequence ID" value="KAK5081013.1"/>
    <property type="molecule type" value="Genomic_DNA"/>
</dbReference>
<gene>
    <name evidence="1" type="ORF">LTR05_008330</name>
</gene>
<protein>
    <submittedName>
        <fullName evidence="1">Uncharacterized protein</fullName>
    </submittedName>
</protein>
<dbReference type="AlphaFoldDB" id="A0AAN7YCY8"/>